<accession>A0A0R3UNY0</accession>
<keyword evidence="2" id="KW-1185">Reference proteome</keyword>
<evidence type="ECO:0000313" key="3">
    <source>
        <dbReference type="WBParaSite" id="MCOS_0000952901-mRNA-1"/>
    </source>
</evidence>
<proteinExistence type="predicted"/>
<dbReference type="SUPFAM" id="SSF49265">
    <property type="entry name" value="Fibronectin type III"/>
    <property type="match status" value="1"/>
</dbReference>
<reference evidence="1 2" key="2">
    <citation type="submission" date="2018-10" db="EMBL/GenBank/DDBJ databases">
        <authorList>
            <consortium name="Pathogen Informatics"/>
        </authorList>
    </citation>
    <scope>NUCLEOTIDE SEQUENCE [LARGE SCALE GENOMIC DNA]</scope>
</reference>
<evidence type="ECO:0000313" key="1">
    <source>
        <dbReference type="EMBL" id="VDD83527.1"/>
    </source>
</evidence>
<dbReference type="EMBL" id="UXSR01005755">
    <property type="protein sequence ID" value="VDD83527.1"/>
    <property type="molecule type" value="Genomic_DNA"/>
</dbReference>
<dbReference type="Gene3D" id="2.60.40.10">
    <property type="entry name" value="Immunoglobulins"/>
    <property type="match status" value="1"/>
</dbReference>
<name>A0A0R3UNY0_MESCO</name>
<dbReference type="InterPro" id="IPR036116">
    <property type="entry name" value="FN3_sf"/>
</dbReference>
<dbReference type="InterPro" id="IPR003961">
    <property type="entry name" value="FN3_dom"/>
</dbReference>
<dbReference type="CDD" id="cd00063">
    <property type="entry name" value="FN3"/>
    <property type="match status" value="1"/>
</dbReference>
<dbReference type="WBParaSite" id="MCOS_0000952901-mRNA-1">
    <property type="protein sequence ID" value="MCOS_0000952901-mRNA-1"/>
    <property type="gene ID" value="MCOS_0000952901"/>
</dbReference>
<reference evidence="3" key="1">
    <citation type="submission" date="2017-02" db="UniProtKB">
        <authorList>
            <consortium name="WormBaseParasite"/>
        </authorList>
    </citation>
    <scope>IDENTIFICATION</scope>
</reference>
<sequence>MRPLWLTSVDVENGVSLKWEEAFTDDSSPHGKYRMEATLVTDRQSADSDSWWKSVGPRCQPILGNSYCLDLPLHATSEQEVRLLALTKRDNVHGWLNCYKRVRLPSRRQLLPAPVEGLRAHAIQSGTVTGDFSVRLDWSAPGQSEGETMLEKQLEPGHFFTPCDTSYRIEVHEGYGLWREIETLVGSKKNSFVHKNPTTGSTLCYRVTPVNSFGEGASVEAPAIHLPKRLSELQG</sequence>
<evidence type="ECO:0000313" key="2">
    <source>
        <dbReference type="Proteomes" id="UP000267029"/>
    </source>
</evidence>
<gene>
    <name evidence="1" type="ORF">MCOS_LOCUS9530</name>
</gene>
<dbReference type="STRING" id="53468.A0A0R3UNY0"/>
<dbReference type="AlphaFoldDB" id="A0A0R3UNY0"/>
<protein>
    <submittedName>
        <fullName evidence="3">Fibronectin type-III domain-containing protein</fullName>
    </submittedName>
</protein>
<dbReference type="InterPro" id="IPR013783">
    <property type="entry name" value="Ig-like_fold"/>
</dbReference>
<dbReference type="Proteomes" id="UP000267029">
    <property type="component" value="Unassembled WGS sequence"/>
</dbReference>
<organism evidence="3">
    <name type="scientific">Mesocestoides corti</name>
    <name type="common">Flatworm</name>
    <dbReference type="NCBI Taxonomy" id="53468"/>
    <lineage>
        <taxon>Eukaryota</taxon>
        <taxon>Metazoa</taxon>
        <taxon>Spiralia</taxon>
        <taxon>Lophotrochozoa</taxon>
        <taxon>Platyhelminthes</taxon>
        <taxon>Cestoda</taxon>
        <taxon>Eucestoda</taxon>
        <taxon>Cyclophyllidea</taxon>
        <taxon>Mesocestoididae</taxon>
        <taxon>Mesocestoides</taxon>
    </lineage>
</organism>